<dbReference type="KEGG" id="qsa:O6P43_024717"/>
<keyword evidence="1" id="KW-0812">Transmembrane</keyword>
<accession>A0AAD7L7C5</accession>
<evidence type="ECO:0000259" key="2">
    <source>
        <dbReference type="Pfam" id="PF23462"/>
    </source>
</evidence>
<dbReference type="Proteomes" id="UP001163823">
    <property type="component" value="Chromosome 10"/>
</dbReference>
<feature type="domain" description="NFP third LysM" evidence="2">
    <location>
        <begin position="16"/>
        <end position="63"/>
    </location>
</feature>
<keyword evidence="1" id="KW-1133">Transmembrane helix</keyword>
<dbReference type="PANTHER" id="PTHR45927:SF2">
    <property type="entry name" value="SERINE_THREONINE RECEPTOR-LIKE KINASE NFP"/>
    <property type="match status" value="1"/>
</dbReference>
<name>A0AAD7L7C5_QUISA</name>
<evidence type="ECO:0000256" key="1">
    <source>
        <dbReference type="SAM" id="Phobius"/>
    </source>
</evidence>
<sequence>MELLQLVPHFAKGIIYLITFEWQPSDDVFHLSSKFNGSVVNILAVNNFQNNFSSAVYSPIFGPCILAASANSCSTSTSTPSVHNSKESKHLWTIVGISLGYYLLITLSLVLLVYVCRLRKEKKTLGVNNTSPGTADKLISGVSGYASKPKVYDINVIMEATMNLNELSRIGGSVYRGVRNSRESKSCKSGEINGHVV</sequence>
<dbReference type="InterPro" id="IPR059144">
    <property type="entry name" value="NFP_LysM3"/>
</dbReference>
<feature type="transmembrane region" description="Helical" evidence="1">
    <location>
        <begin position="91"/>
        <end position="115"/>
    </location>
</feature>
<comment type="caution">
    <text evidence="3">The sequence shown here is derived from an EMBL/GenBank/DDBJ whole genome shotgun (WGS) entry which is preliminary data.</text>
</comment>
<dbReference type="Pfam" id="PF23462">
    <property type="entry name" value="LysM3_NFP"/>
    <property type="match status" value="1"/>
</dbReference>
<dbReference type="PANTHER" id="PTHR45927">
    <property type="entry name" value="LYSM-DOMAIN RECEPTOR-LIKE KINASE-RELATED"/>
    <property type="match status" value="1"/>
</dbReference>
<reference evidence="3" key="1">
    <citation type="journal article" date="2023" name="Science">
        <title>Elucidation of the pathway for biosynthesis of saponin adjuvants from the soapbark tree.</title>
        <authorList>
            <person name="Reed J."/>
            <person name="Orme A."/>
            <person name="El-Demerdash A."/>
            <person name="Owen C."/>
            <person name="Martin L.B.B."/>
            <person name="Misra R.C."/>
            <person name="Kikuchi S."/>
            <person name="Rejzek M."/>
            <person name="Martin A.C."/>
            <person name="Harkess A."/>
            <person name="Leebens-Mack J."/>
            <person name="Louveau T."/>
            <person name="Stephenson M.J."/>
            <person name="Osbourn A."/>
        </authorList>
    </citation>
    <scope>NUCLEOTIDE SEQUENCE</scope>
    <source>
        <strain evidence="3">S10</strain>
    </source>
</reference>
<evidence type="ECO:0000313" key="4">
    <source>
        <dbReference type="Proteomes" id="UP001163823"/>
    </source>
</evidence>
<dbReference type="EMBL" id="JARAOO010000010">
    <property type="protein sequence ID" value="KAJ7952954.1"/>
    <property type="molecule type" value="Genomic_DNA"/>
</dbReference>
<dbReference type="AlphaFoldDB" id="A0AAD7L7C5"/>
<keyword evidence="4" id="KW-1185">Reference proteome</keyword>
<gene>
    <name evidence="3" type="ORF">O6P43_024717</name>
</gene>
<keyword evidence="3" id="KW-0675">Receptor</keyword>
<organism evidence="3 4">
    <name type="scientific">Quillaja saponaria</name>
    <name type="common">Soap bark tree</name>
    <dbReference type="NCBI Taxonomy" id="32244"/>
    <lineage>
        <taxon>Eukaryota</taxon>
        <taxon>Viridiplantae</taxon>
        <taxon>Streptophyta</taxon>
        <taxon>Embryophyta</taxon>
        <taxon>Tracheophyta</taxon>
        <taxon>Spermatophyta</taxon>
        <taxon>Magnoliopsida</taxon>
        <taxon>eudicotyledons</taxon>
        <taxon>Gunneridae</taxon>
        <taxon>Pentapetalae</taxon>
        <taxon>rosids</taxon>
        <taxon>fabids</taxon>
        <taxon>Fabales</taxon>
        <taxon>Quillajaceae</taxon>
        <taxon>Quillaja</taxon>
    </lineage>
</organism>
<evidence type="ECO:0000313" key="3">
    <source>
        <dbReference type="EMBL" id="KAJ7952954.1"/>
    </source>
</evidence>
<proteinExistence type="predicted"/>
<protein>
    <submittedName>
        <fullName evidence="3">Nod-factor receptor 5</fullName>
    </submittedName>
</protein>
<dbReference type="InterPro" id="IPR052611">
    <property type="entry name" value="Plant_RLK_LysM"/>
</dbReference>
<keyword evidence="1" id="KW-0472">Membrane</keyword>